<comment type="caution">
    <text evidence="1">The sequence shown here is derived from an EMBL/GenBank/DDBJ whole genome shotgun (WGS) entry which is preliminary data.</text>
</comment>
<evidence type="ECO:0000313" key="1">
    <source>
        <dbReference type="EMBL" id="KAL0103519.1"/>
    </source>
</evidence>
<gene>
    <name evidence="1" type="ORF">PUN28_017648</name>
</gene>
<reference evidence="1 2" key="1">
    <citation type="submission" date="2023-03" db="EMBL/GenBank/DDBJ databases">
        <title>High recombination rates correlate with genetic variation in Cardiocondyla obscurior ants.</title>
        <authorList>
            <person name="Errbii M."/>
        </authorList>
    </citation>
    <scope>NUCLEOTIDE SEQUENCE [LARGE SCALE GENOMIC DNA]</scope>
    <source>
        <strain evidence="1">Alpha-2009</strain>
        <tissue evidence="1">Whole body</tissue>
    </source>
</reference>
<dbReference type="EMBL" id="JADYXP020000021">
    <property type="protein sequence ID" value="KAL0103519.1"/>
    <property type="molecule type" value="Genomic_DNA"/>
</dbReference>
<proteinExistence type="predicted"/>
<name>A0AAW2EMB9_9HYME</name>
<accession>A0AAW2EMB9</accession>
<dbReference type="AlphaFoldDB" id="A0AAW2EMB9"/>
<dbReference type="Proteomes" id="UP001430953">
    <property type="component" value="Unassembled WGS sequence"/>
</dbReference>
<sequence length="86" mass="10691">MRLHHRRDLVRIRCRVTRLSNVREKRRDYWEIEKLSPTSLLHIFLKAWYGIQKVILRFVRYIFGSMLNSFVRQPRDKPRIGWIVIR</sequence>
<keyword evidence="2" id="KW-1185">Reference proteome</keyword>
<protein>
    <submittedName>
        <fullName evidence="1">Uncharacterized protein</fullName>
    </submittedName>
</protein>
<evidence type="ECO:0000313" key="2">
    <source>
        <dbReference type="Proteomes" id="UP001430953"/>
    </source>
</evidence>
<organism evidence="1 2">
    <name type="scientific">Cardiocondyla obscurior</name>
    <dbReference type="NCBI Taxonomy" id="286306"/>
    <lineage>
        <taxon>Eukaryota</taxon>
        <taxon>Metazoa</taxon>
        <taxon>Ecdysozoa</taxon>
        <taxon>Arthropoda</taxon>
        <taxon>Hexapoda</taxon>
        <taxon>Insecta</taxon>
        <taxon>Pterygota</taxon>
        <taxon>Neoptera</taxon>
        <taxon>Endopterygota</taxon>
        <taxon>Hymenoptera</taxon>
        <taxon>Apocrita</taxon>
        <taxon>Aculeata</taxon>
        <taxon>Formicoidea</taxon>
        <taxon>Formicidae</taxon>
        <taxon>Myrmicinae</taxon>
        <taxon>Cardiocondyla</taxon>
    </lineage>
</organism>